<evidence type="ECO:0000256" key="1">
    <source>
        <dbReference type="ARBA" id="ARBA00004496"/>
    </source>
</evidence>
<protein>
    <recommendedName>
        <fullName evidence="12">VLRF1 domain-containing protein</fullName>
    </recommendedName>
</protein>
<evidence type="ECO:0000259" key="12">
    <source>
        <dbReference type="PROSITE" id="PS52044"/>
    </source>
</evidence>
<feature type="compositionally biased region" description="Low complexity" evidence="11">
    <location>
        <begin position="182"/>
        <end position="194"/>
    </location>
</feature>
<keyword evidence="8" id="KW-0040">ANK repeat</keyword>
<evidence type="ECO:0000256" key="8">
    <source>
        <dbReference type="ARBA" id="ARBA00023043"/>
    </source>
</evidence>
<evidence type="ECO:0000313" key="13">
    <source>
        <dbReference type="EMBL" id="KAG0289137.1"/>
    </source>
</evidence>
<comment type="subcellular location">
    <subcellularLocation>
        <location evidence="1">Cytoplasm</location>
    </subcellularLocation>
</comment>
<dbReference type="Pfam" id="PF00023">
    <property type="entry name" value="Ank"/>
    <property type="match status" value="1"/>
</dbReference>
<feature type="active site" evidence="10">
    <location>
        <position position="310"/>
    </location>
</feature>
<reference evidence="13" key="1">
    <citation type="journal article" date="2020" name="Fungal Divers.">
        <title>Resolving the Mortierellaceae phylogeny through synthesis of multi-gene phylogenetics and phylogenomics.</title>
        <authorList>
            <person name="Vandepol N."/>
            <person name="Liber J."/>
            <person name="Desiro A."/>
            <person name="Na H."/>
            <person name="Kennedy M."/>
            <person name="Barry K."/>
            <person name="Grigoriev I.V."/>
            <person name="Miller A.N."/>
            <person name="O'Donnell K."/>
            <person name="Stajich J.E."/>
            <person name="Bonito G."/>
        </authorList>
    </citation>
    <scope>NUCLEOTIDE SEQUENCE</scope>
    <source>
        <strain evidence="13">NVP60</strain>
    </source>
</reference>
<proteinExistence type="inferred from homology"/>
<keyword evidence="5" id="KW-0677">Repeat</keyword>
<dbReference type="AlphaFoldDB" id="A0A9P6QRG1"/>
<feature type="region of interest" description="Disordered" evidence="11">
    <location>
        <begin position="175"/>
        <end position="203"/>
    </location>
</feature>
<dbReference type="EMBL" id="JAAAIN010002910">
    <property type="protein sequence ID" value="KAG0289137.1"/>
    <property type="molecule type" value="Genomic_DNA"/>
</dbReference>
<comment type="domain">
    <text evidence="10">The VLRF1 domain mediates binding to the 60S ribosomal subunit.</text>
</comment>
<dbReference type="InterPro" id="IPR002110">
    <property type="entry name" value="Ankyrin_rpt"/>
</dbReference>
<keyword evidence="6 10" id="KW-0255">Endonuclease</keyword>
<keyword evidence="7 10" id="KW-0378">Hydrolase</keyword>
<evidence type="ECO:0000256" key="9">
    <source>
        <dbReference type="ARBA" id="ARBA00023054"/>
    </source>
</evidence>
<evidence type="ECO:0000256" key="6">
    <source>
        <dbReference type="ARBA" id="ARBA00022759"/>
    </source>
</evidence>
<dbReference type="Proteomes" id="UP000823405">
    <property type="component" value="Unassembled WGS sequence"/>
</dbReference>
<dbReference type="PANTHER" id="PTHR16036:SF2">
    <property type="entry name" value="TRNA ENDONUCLEASE ANKZF1"/>
    <property type="match status" value="1"/>
</dbReference>
<name>A0A9P6QRG1_9FUNG</name>
<dbReference type="InterPro" id="IPR041175">
    <property type="entry name" value="VLRF1/Vms1"/>
</dbReference>
<evidence type="ECO:0000256" key="2">
    <source>
        <dbReference type="ARBA" id="ARBA00009262"/>
    </source>
</evidence>
<keyword evidence="14" id="KW-1185">Reference proteome</keyword>
<comment type="similarity">
    <text evidence="2 10">Belongs to the ANKZF1/VMS1 family.</text>
</comment>
<keyword evidence="4 10" id="KW-0540">Nuclease</keyword>
<dbReference type="PROSITE" id="PS52044">
    <property type="entry name" value="VLRF1"/>
    <property type="match status" value="1"/>
</dbReference>
<dbReference type="Pfam" id="PF18826">
    <property type="entry name" value="bVLRF1"/>
    <property type="match status" value="1"/>
</dbReference>
<dbReference type="InterPro" id="IPR047139">
    <property type="entry name" value="ANKZ1/VMS1"/>
</dbReference>
<evidence type="ECO:0000256" key="5">
    <source>
        <dbReference type="ARBA" id="ARBA00022737"/>
    </source>
</evidence>
<evidence type="ECO:0000256" key="7">
    <source>
        <dbReference type="ARBA" id="ARBA00022801"/>
    </source>
</evidence>
<dbReference type="GO" id="GO:0004519">
    <property type="term" value="F:endonuclease activity"/>
    <property type="evidence" value="ECO:0007669"/>
    <property type="project" value="UniProtKB-KW"/>
</dbReference>
<evidence type="ECO:0000256" key="10">
    <source>
        <dbReference type="PROSITE-ProRule" id="PRU01389"/>
    </source>
</evidence>
<comment type="caution">
    <text evidence="13">The sequence shown here is derived from an EMBL/GenBank/DDBJ whole genome shotgun (WGS) entry which is preliminary data.</text>
</comment>
<evidence type="ECO:0000256" key="11">
    <source>
        <dbReference type="SAM" id="MobiDB-lite"/>
    </source>
</evidence>
<evidence type="ECO:0000256" key="3">
    <source>
        <dbReference type="ARBA" id="ARBA00022490"/>
    </source>
</evidence>
<dbReference type="PANTHER" id="PTHR16036">
    <property type="entry name" value="ANKYRIN REPEAT AND ZINC FINGER DOMAIN-CONTAINING PROTEIN 1"/>
    <property type="match status" value="1"/>
</dbReference>
<sequence length="715" mass="79963">MFASVEKQREHVKSDWHLYNLKQQLLDQQAAPISLLHFQDMIRDTISTAKASQENTQRQSSQSTTSTSVVLYNSSDVAVQTLMSQLEINVKENKQERSSDPYLLRQKMLQEQQLEETRRSPILWFSSTLYGSSVQFGVYKNVLTNKGNCDHLVEHIKSIQIPVPPLPSKKAKVKRTARAKAKALLESQQKQQSEQVRETEQDAITSLQRDLENEAGASPLPSLPVLVAVDDKKTPMESTPPQQPAETTDVPPRYWTMILLGGGHFAGMVVDLRGQAKKAHSQGSHIRELKIVTHKTFHRYTVRRKNGGAQSSFGGANSAGAMVRMYNERALKLEVRELLEGWSDWILQSECVFMHAPGNNKRTVFYENSIISRADQEGILRSFPFVTRRPTLTEIKRAYQELTAVKIRQPSKEEQLSESVETMVVAPKSVSFASAVPLSLPTEVVTGKTKLASAPSVSAPLLKLVELVKKGRVEAIDNHFARTGLDPSQLLPKSPRQEYDQRRTPTLLHLASFHGQSRVVQQLLEKHGADPTVTISSLIKRMDKTLEPVSDELLDLAISAKPWTAYDVAKDKETRNAFRRAMARIPDAWDWTGLARVPSALTAEMDTESQKQSRSKSNGGGKDEVAQDMQALAVPHSSFKESPRFMVQERIAADREKRAQAAEARRSALVGARAMRMIKPKGKNECTSCGADLEALSPFERFGHQCDKQSKLARS</sequence>
<keyword evidence="3 10" id="KW-0963">Cytoplasm</keyword>
<feature type="domain" description="VLRF1" evidence="12">
    <location>
        <begin position="251"/>
        <end position="405"/>
    </location>
</feature>
<evidence type="ECO:0000313" key="14">
    <source>
        <dbReference type="Proteomes" id="UP000823405"/>
    </source>
</evidence>
<dbReference type="GO" id="GO:0005737">
    <property type="term" value="C:cytoplasm"/>
    <property type="evidence" value="ECO:0007669"/>
    <property type="project" value="UniProtKB-SubCell"/>
</dbReference>
<accession>A0A9P6QRG1</accession>
<dbReference type="GO" id="GO:0036503">
    <property type="term" value="P:ERAD pathway"/>
    <property type="evidence" value="ECO:0007669"/>
    <property type="project" value="TreeGrafter"/>
</dbReference>
<evidence type="ECO:0000256" key="4">
    <source>
        <dbReference type="ARBA" id="ARBA00022722"/>
    </source>
</evidence>
<feature type="region of interest" description="Disordered" evidence="11">
    <location>
        <begin position="602"/>
        <end position="623"/>
    </location>
</feature>
<organism evidence="13 14">
    <name type="scientific">Linnemannia gamsii</name>
    <dbReference type="NCBI Taxonomy" id="64522"/>
    <lineage>
        <taxon>Eukaryota</taxon>
        <taxon>Fungi</taxon>
        <taxon>Fungi incertae sedis</taxon>
        <taxon>Mucoromycota</taxon>
        <taxon>Mortierellomycotina</taxon>
        <taxon>Mortierellomycetes</taxon>
        <taxon>Mortierellales</taxon>
        <taxon>Mortierellaceae</taxon>
        <taxon>Linnemannia</taxon>
    </lineage>
</organism>
<dbReference type="GO" id="GO:0016787">
    <property type="term" value="F:hydrolase activity"/>
    <property type="evidence" value="ECO:0007669"/>
    <property type="project" value="UniProtKB-KW"/>
</dbReference>
<dbReference type="OrthoDB" id="429841at2759"/>
<keyword evidence="9" id="KW-0175">Coiled coil</keyword>
<gene>
    <name evidence="13" type="ORF">BGZ97_006569</name>
</gene>